<evidence type="ECO:0000256" key="9">
    <source>
        <dbReference type="ARBA" id="ARBA00047872"/>
    </source>
</evidence>
<keyword evidence="5 10" id="KW-0547">Nucleotide-binding</keyword>
<evidence type="ECO:0000256" key="6">
    <source>
        <dbReference type="ARBA" id="ARBA00022777"/>
    </source>
</evidence>
<dbReference type="GO" id="GO:0019877">
    <property type="term" value="P:diaminopimelate biosynthetic process"/>
    <property type="evidence" value="ECO:0007669"/>
    <property type="project" value="UniProtKB-KW"/>
</dbReference>
<comment type="pathway">
    <text evidence="2 12">Amino-acid biosynthesis; L-lysine biosynthesis via DAP pathway; (S)-tetrahydrodipicolinate from L-aspartate: step 1/4.</text>
</comment>
<dbReference type="GO" id="GO:0009089">
    <property type="term" value="P:lysine biosynthetic process via diaminopimelate"/>
    <property type="evidence" value="ECO:0007669"/>
    <property type="project" value="UniProtKB-UniPathway"/>
</dbReference>
<evidence type="ECO:0000259" key="13">
    <source>
        <dbReference type="Pfam" id="PF00696"/>
    </source>
</evidence>
<dbReference type="PIRSF" id="PIRSF000726">
    <property type="entry name" value="Asp_kin"/>
    <property type="match status" value="1"/>
</dbReference>
<gene>
    <name evidence="15" type="ORF">FC85_GL000455</name>
</gene>
<evidence type="ECO:0000256" key="11">
    <source>
        <dbReference type="RuleBase" id="RU003448"/>
    </source>
</evidence>
<dbReference type="PATRIC" id="fig|1423739.3.peg.478"/>
<dbReference type="Gene3D" id="3.30.2130.10">
    <property type="entry name" value="VC0802-like"/>
    <property type="match status" value="1"/>
</dbReference>
<comment type="caution">
    <text evidence="15">The sequence shown here is derived from an EMBL/GenBank/DDBJ whole genome shotgun (WGS) entry which is preliminary data.</text>
</comment>
<reference evidence="15 16" key="1">
    <citation type="journal article" date="2015" name="Genome Announc.">
        <title>Expanding the biotechnology potential of lactobacilli through comparative genomics of 213 strains and associated genera.</title>
        <authorList>
            <person name="Sun Z."/>
            <person name="Harris H.M."/>
            <person name="McCann A."/>
            <person name="Guo C."/>
            <person name="Argimon S."/>
            <person name="Zhang W."/>
            <person name="Yang X."/>
            <person name="Jeffery I.B."/>
            <person name="Cooney J.C."/>
            <person name="Kagawa T.F."/>
            <person name="Liu W."/>
            <person name="Song Y."/>
            <person name="Salvetti E."/>
            <person name="Wrobel A."/>
            <person name="Rasinkangas P."/>
            <person name="Parkhill J."/>
            <person name="Rea M.C."/>
            <person name="O'Sullivan O."/>
            <person name="Ritari J."/>
            <person name="Douillard F.P."/>
            <person name="Paul Ross R."/>
            <person name="Yang R."/>
            <person name="Briner A.E."/>
            <person name="Felis G.E."/>
            <person name="de Vos W.M."/>
            <person name="Barrangou R."/>
            <person name="Klaenhammer T.R."/>
            <person name="Caufield P.W."/>
            <person name="Cui Y."/>
            <person name="Zhang H."/>
            <person name="O'Toole P.W."/>
        </authorList>
    </citation>
    <scope>NUCLEOTIDE SEQUENCE [LARGE SCALE GENOMIC DNA]</scope>
    <source>
        <strain evidence="15 16">DSM 14421</strain>
    </source>
</reference>
<evidence type="ECO:0000256" key="4">
    <source>
        <dbReference type="ARBA" id="ARBA00022679"/>
    </source>
</evidence>
<keyword evidence="6 11" id="KW-0418">Kinase</keyword>
<dbReference type="UniPathway" id="UPA00050">
    <property type="reaction ID" value="UER00461"/>
</dbReference>
<dbReference type="Gene3D" id="3.40.1160.10">
    <property type="entry name" value="Acetylglutamate kinase-like"/>
    <property type="match status" value="1"/>
</dbReference>
<dbReference type="InterPro" id="IPR018042">
    <property type="entry name" value="Aspartate_kinase_CS"/>
</dbReference>
<evidence type="ECO:0000256" key="7">
    <source>
        <dbReference type="ARBA" id="ARBA00022840"/>
    </source>
</evidence>
<dbReference type="InterPro" id="IPR045865">
    <property type="entry name" value="ACT-like_dom_sf"/>
</dbReference>
<dbReference type="Proteomes" id="UP000052013">
    <property type="component" value="Unassembled WGS sequence"/>
</dbReference>
<feature type="domain" description="Aspartokinase ACT" evidence="14">
    <location>
        <begin position="372"/>
        <end position="429"/>
    </location>
</feature>
<dbReference type="InterPro" id="IPR036393">
    <property type="entry name" value="AceGlu_kinase-like_sf"/>
</dbReference>
<name>A0A0R1STJ9_9LACO</name>
<dbReference type="PROSITE" id="PS00324">
    <property type="entry name" value="ASPARTOKINASE"/>
    <property type="match status" value="1"/>
</dbReference>
<feature type="binding site" evidence="10">
    <location>
        <position position="49"/>
    </location>
    <ligand>
        <name>substrate</name>
    </ligand>
</feature>
<evidence type="ECO:0000256" key="1">
    <source>
        <dbReference type="ARBA" id="ARBA00003121"/>
    </source>
</evidence>
<organism evidence="15 16">
    <name type="scientific">Lentilactobacillus diolivorans DSM 14421</name>
    <dbReference type="NCBI Taxonomy" id="1423739"/>
    <lineage>
        <taxon>Bacteria</taxon>
        <taxon>Bacillati</taxon>
        <taxon>Bacillota</taxon>
        <taxon>Bacilli</taxon>
        <taxon>Lactobacillales</taxon>
        <taxon>Lactobacillaceae</taxon>
        <taxon>Lentilactobacillus</taxon>
    </lineage>
</organism>
<feature type="binding site" evidence="10">
    <location>
        <position position="214"/>
    </location>
    <ligand>
        <name>ATP</name>
        <dbReference type="ChEBI" id="CHEBI:30616"/>
    </ligand>
</feature>
<evidence type="ECO:0000256" key="8">
    <source>
        <dbReference type="ARBA" id="ARBA00022915"/>
    </source>
</evidence>
<evidence type="ECO:0000313" key="16">
    <source>
        <dbReference type="Proteomes" id="UP000052013"/>
    </source>
</evidence>
<comment type="pathway">
    <text evidence="12">Amino-acid biosynthesis; L-methionine biosynthesis via de novo pathway; L-homoserine from L-aspartate: step 1/3.</text>
</comment>
<evidence type="ECO:0000256" key="12">
    <source>
        <dbReference type="RuleBase" id="RU004249"/>
    </source>
</evidence>
<dbReference type="GO" id="GO:0005829">
    <property type="term" value="C:cytosol"/>
    <property type="evidence" value="ECO:0007669"/>
    <property type="project" value="TreeGrafter"/>
</dbReference>
<comment type="catalytic activity">
    <reaction evidence="9 11">
        <text>L-aspartate + ATP = 4-phospho-L-aspartate + ADP</text>
        <dbReference type="Rhea" id="RHEA:23776"/>
        <dbReference type="ChEBI" id="CHEBI:29991"/>
        <dbReference type="ChEBI" id="CHEBI:30616"/>
        <dbReference type="ChEBI" id="CHEBI:57535"/>
        <dbReference type="ChEBI" id="CHEBI:456216"/>
        <dbReference type="EC" id="2.7.2.4"/>
    </reaction>
</comment>
<dbReference type="NCBIfam" id="NF006540">
    <property type="entry name" value="PRK09034.1"/>
    <property type="match status" value="1"/>
</dbReference>
<feature type="domain" description="Aspartate/glutamate/uridylate kinase" evidence="13">
    <location>
        <begin position="2"/>
        <end position="260"/>
    </location>
</feature>
<dbReference type="SUPFAM" id="SSF55021">
    <property type="entry name" value="ACT-like"/>
    <property type="match status" value="2"/>
</dbReference>
<dbReference type="GO" id="GO:0005524">
    <property type="term" value="F:ATP binding"/>
    <property type="evidence" value="ECO:0007669"/>
    <property type="project" value="UniProtKB-KW"/>
</dbReference>
<dbReference type="Pfam" id="PF22468">
    <property type="entry name" value="ACT_9"/>
    <property type="match status" value="1"/>
</dbReference>
<accession>A0A0R1STJ9</accession>
<dbReference type="EMBL" id="AZEY01000007">
    <property type="protein sequence ID" value="KRL69573.1"/>
    <property type="molecule type" value="Genomic_DNA"/>
</dbReference>
<dbReference type="EC" id="2.7.2.4" evidence="11"/>
<dbReference type="Pfam" id="PF00696">
    <property type="entry name" value="AA_kinase"/>
    <property type="match status" value="1"/>
</dbReference>
<dbReference type="InterPro" id="IPR001341">
    <property type="entry name" value="Asp_kinase"/>
</dbReference>
<evidence type="ECO:0000313" key="15">
    <source>
        <dbReference type="EMBL" id="KRL69573.1"/>
    </source>
</evidence>
<dbReference type="PANTHER" id="PTHR21499">
    <property type="entry name" value="ASPARTATE KINASE"/>
    <property type="match status" value="1"/>
</dbReference>
<feature type="binding site" evidence="10">
    <location>
        <position position="113"/>
    </location>
    <ligand>
        <name>substrate</name>
    </ligand>
</feature>
<dbReference type="UniPathway" id="UPA00034">
    <property type="reaction ID" value="UER00015"/>
</dbReference>
<evidence type="ECO:0000256" key="5">
    <source>
        <dbReference type="ARBA" id="ARBA00022741"/>
    </source>
</evidence>
<sequence length="442" mass="49477">MKVAKFGGSSVANAGQFKKVQAIVKANDDRRVVVVSAAGKSDDEPIKVTDLLIEIERLRDAHENYQPIFDHVAKRFVEIRDELGLTVEIEDDLRKISDRIHNCSHDYLVSRGEYLTAKLMADFLGFQFVDAARFMIFNGDQIDYKASIQRLNKIISTGYQIVVPGFYGVDKNGEIRIMPRGGGDISGSIMANLVDADLYENWTDVSGIKMADPRIINNSRKINELTYEELQELSYMGISVFQEEAIQPVKEKQIPIAILNTNHPEEDGTLVVDSVNSDPNQLVTGIAGKKDYVVISVSKYQLNKRLDIMAKIFSVIQKFGVSFDYVPSGTDSFSFLARRTDVADKLDVIINALENDCDLDSVKLEKNIALVAAVSYQLSKRPAIAGRILDLLDDSQIKIHLVIQEGSDIKVVFGVSNEDYERTIAKIYRDVNLKAKKLKMVI</sequence>
<keyword evidence="12" id="KW-0028">Amino-acid biosynthesis</keyword>
<keyword evidence="7 10" id="KW-0067">ATP-binding</keyword>
<feature type="binding site" evidence="10">
    <location>
        <begin position="5"/>
        <end position="8"/>
    </location>
    <ligand>
        <name>ATP</name>
        <dbReference type="ChEBI" id="CHEBI:30616"/>
    </ligand>
</feature>
<comment type="pathway">
    <text evidence="12">Amino-acid biosynthesis; L-threonine biosynthesis; L-threonine from L-aspartate: step 1/5.</text>
</comment>
<dbReference type="GO" id="GO:0009088">
    <property type="term" value="P:threonine biosynthetic process"/>
    <property type="evidence" value="ECO:0007669"/>
    <property type="project" value="UniProtKB-UniPathway"/>
</dbReference>
<evidence type="ECO:0000259" key="14">
    <source>
        <dbReference type="Pfam" id="PF22468"/>
    </source>
</evidence>
<dbReference type="InterPro" id="IPR005260">
    <property type="entry name" value="Asp_kin_monofn"/>
</dbReference>
<evidence type="ECO:0000256" key="2">
    <source>
        <dbReference type="ARBA" id="ARBA00004766"/>
    </source>
</evidence>
<dbReference type="InterPro" id="IPR054352">
    <property type="entry name" value="ACT_Aspartokinase"/>
</dbReference>
<dbReference type="PANTHER" id="PTHR21499:SF67">
    <property type="entry name" value="ASPARTOKINASE 3"/>
    <property type="match status" value="1"/>
</dbReference>
<keyword evidence="4 11" id="KW-0808">Transferase</keyword>
<feature type="binding site" evidence="10">
    <location>
        <begin position="203"/>
        <end position="204"/>
    </location>
    <ligand>
        <name>ATP</name>
        <dbReference type="ChEBI" id="CHEBI:30616"/>
    </ligand>
</feature>
<comment type="similarity">
    <text evidence="3 11">Belongs to the aspartokinase family.</text>
</comment>
<dbReference type="RefSeq" id="WP_057863663.1">
    <property type="nucleotide sequence ID" value="NZ_AZEY01000007.1"/>
</dbReference>
<dbReference type="STRING" id="1423739.FC85_GL000455"/>
<keyword evidence="8" id="KW-0220">Diaminopimelate biosynthesis</keyword>
<proteinExistence type="inferred from homology"/>
<dbReference type="InterPro" id="IPR001048">
    <property type="entry name" value="Asp/Glu/Uridylate_kinase"/>
</dbReference>
<dbReference type="UniPathway" id="UPA00051">
    <property type="reaction ID" value="UER00462"/>
</dbReference>
<dbReference type="GO" id="GO:0009090">
    <property type="term" value="P:homoserine biosynthetic process"/>
    <property type="evidence" value="ECO:0007669"/>
    <property type="project" value="TreeGrafter"/>
</dbReference>
<dbReference type="AlphaFoldDB" id="A0A0R1STJ9"/>
<dbReference type="GO" id="GO:0004072">
    <property type="term" value="F:aspartate kinase activity"/>
    <property type="evidence" value="ECO:0007669"/>
    <property type="project" value="UniProtKB-EC"/>
</dbReference>
<dbReference type="NCBIfam" id="TIGR00657">
    <property type="entry name" value="asp_kinases"/>
    <property type="match status" value="1"/>
</dbReference>
<protein>
    <recommendedName>
        <fullName evidence="11">Aspartokinase</fullName>
        <ecNumber evidence="11">2.7.2.4</ecNumber>
    </recommendedName>
</protein>
<evidence type="ECO:0000256" key="10">
    <source>
        <dbReference type="PIRSR" id="PIRSR000726-1"/>
    </source>
</evidence>
<comment type="function">
    <text evidence="1">Catalyzes the phosphorylation of the beta-carboxyl group of aspartic acid with ATP to yield 4-phospho-L-aspartate, which is involved in the branched biosynthetic pathway leading to the biosynthesis of amino acids threonine, isoleucine and methionine.</text>
</comment>
<dbReference type="SUPFAM" id="SSF53633">
    <property type="entry name" value="Carbamate kinase-like"/>
    <property type="match status" value="1"/>
</dbReference>
<evidence type="ECO:0000256" key="3">
    <source>
        <dbReference type="ARBA" id="ARBA00010122"/>
    </source>
</evidence>